<gene>
    <name evidence="9" type="ORF">MCBB_1823</name>
</gene>
<evidence type="ECO:0000259" key="8">
    <source>
        <dbReference type="Pfam" id="PF01618"/>
    </source>
</evidence>
<evidence type="ECO:0000256" key="5">
    <source>
        <dbReference type="ARBA" id="ARBA00023136"/>
    </source>
</evidence>
<dbReference type="InterPro" id="IPR050790">
    <property type="entry name" value="ExbB/TolQ_transport"/>
</dbReference>
<dbReference type="RefSeq" id="WP_071907442.1">
    <property type="nucleotide sequence ID" value="NZ_LT607756.1"/>
</dbReference>
<dbReference type="PANTHER" id="PTHR30625">
    <property type="entry name" value="PROTEIN TOLQ"/>
    <property type="match status" value="1"/>
</dbReference>
<feature type="domain" description="MotA/TolQ/ExbB proton channel" evidence="8">
    <location>
        <begin position="109"/>
        <end position="201"/>
    </location>
</feature>
<feature type="transmembrane region" description="Helical" evidence="7">
    <location>
        <begin position="20"/>
        <end position="44"/>
    </location>
</feature>
<evidence type="ECO:0000313" key="10">
    <source>
        <dbReference type="Proteomes" id="UP000094707"/>
    </source>
</evidence>
<reference evidence="9 10" key="1">
    <citation type="submission" date="2016-08" db="EMBL/GenBank/DDBJ databases">
        <authorList>
            <person name="Seilhamer J.J."/>
        </authorList>
    </citation>
    <scope>NUCLEOTIDE SEQUENCE [LARGE SCALE GENOMIC DNA]</scope>
    <source>
        <strain evidence="9">Buetzberg</strain>
    </source>
</reference>
<dbReference type="PATRIC" id="fig|129848.4.peg.1861"/>
<keyword evidence="5 7" id="KW-0472">Membrane</keyword>
<dbReference type="OrthoDB" id="60560at2157"/>
<evidence type="ECO:0000256" key="6">
    <source>
        <dbReference type="RuleBase" id="RU004057"/>
    </source>
</evidence>
<keyword evidence="6" id="KW-0653">Protein transport</keyword>
<protein>
    <submittedName>
        <fullName evidence="9">Biopolymer transport protein</fullName>
    </submittedName>
</protein>
<keyword evidence="4 7" id="KW-1133">Transmembrane helix</keyword>
<dbReference type="KEGG" id="mcub:MCBB_1823"/>
<keyword evidence="3 7" id="KW-0812">Transmembrane</keyword>
<comment type="similarity">
    <text evidence="6">Belongs to the exbB/tolQ family.</text>
</comment>
<keyword evidence="2" id="KW-1003">Cell membrane</keyword>
<comment type="subcellular location">
    <subcellularLocation>
        <location evidence="1">Cell membrane</location>
        <topology evidence="1">Multi-pass membrane protein</topology>
    </subcellularLocation>
    <subcellularLocation>
        <location evidence="6">Membrane</location>
        <topology evidence="6">Multi-pass membrane protein</topology>
    </subcellularLocation>
</comment>
<sequence>MVAVPGSEFLSSILHVVSQSLLIPVIVGLLAFMIYAIVAFGGLLSEYSSRIRLSTEEIETIINDLSRSRSSEELIKTVQSSTLSDPQKEIVVKIASNPDMGSKSREAFARKLLEAEELKAARSLEKTDMVTRLGPTLGLMGTLIPMGPGLAALGAGDVNTLAQAIIIAFDTTVVGIGAGGVAYVISKVRRRWYEEYLSNLEAVAESVLEVLESVKTKTPYPSGQ</sequence>
<dbReference type="PANTHER" id="PTHR30625:SF3">
    <property type="entry name" value="TOL-PAL SYSTEM PROTEIN TOLQ"/>
    <property type="match status" value="1"/>
</dbReference>
<evidence type="ECO:0000256" key="2">
    <source>
        <dbReference type="ARBA" id="ARBA00022475"/>
    </source>
</evidence>
<dbReference type="InterPro" id="IPR002898">
    <property type="entry name" value="MotA_ExbB_proton_chnl"/>
</dbReference>
<evidence type="ECO:0000313" key="9">
    <source>
        <dbReference type="EMBL" id="SCG86372.1"/>
    </source>
</evidence>
<keyword evidence="6" id="KW-0813">Transport</keyword>
<evidence type="ECO:0000256" key="1">
    <source>
        <dbReference type="ARBA" id="ARBA00004651"/>
    </source>
</evidence>
<dbReference type="Proteomes" id="UP000094707">
    <property type="component" value="Chromosome I"/>
</dbReference>
<dbReference type="Pfam" id="PF01618">
    <property type="entry name" value="MotA_ExbB"/>
    <property type="match status" value="1"/>
</dbReference>
<dbReference type="AlphaFoldDB" id="A0A1D3L3Z8"/>
<dbReference type="EMBL" id="LT607756">
    <property type="protein sequence ID" value="SCG86372.1"/>
    <property type="molecule type" value="Genomic_DNA"/>
</dbReference>
<dbReference type="GO" id="GO:0017038">
    <property type="term" value="P:protein import"/>
    <property type="evidence" value="ECO:0007669"/>
    <property type="project" value="TreeGrafter"/>
</dbReference>
<dbReference type="GO" id="GO:0005886">
    <property type="term" value="C:plasma membrane"/>
    <property type="evidence" value="ECO:0007669"/>
    <property type="project" value="UniProtKB-SubCell"/>
</dbReference>
<proteinExistence type="inferred from homology"/>
<accession>A0A1D3L3Z8</accession>
<organism evidence="9 10">
    <name type="scientific">Methanobacterium congolense</name>
    <dbReference type="NCBI Taxonomy" id="118062"/>
    <lineage>
        <taxon>Archaea</taxon>
        <taxon>Methanobacteriati</taxon>
        <taxon>Methanobacteriota</taxon>
        <taxon>Methanomada group</taxon>
        <taxon>Methanobacteria</taxon>
        <taxon>Methanobacteriales</taxon>
        <taxon>Methanobacteriaceae</taxon>
        <taxon>Methanobacterium</taxon>
    </lineage>
</organism>
<feature type="transmembrane region" description="Helical" evidence="7">
    <location>
        <begin position="136"/>
        <end position="155"/>
    </location>
</feature>
<keyword evidence="10" id="KW-1185">Reference proteome</keyword>
<feature type="transmembrane region" description="Helical" evidence="7">
    <location>
        <begin position="161"/>
        <end position="185"/>
    </location>
</feature>
<evidence type="ECO:0000256" key="4">
    <source>
        <dbReference type="ARBA" id="ARBA00022989"/>
    </source>
</evidence>
<evidence type="ECO:0000256" key="3">
    <source>
        <dbReference type="ARBA" id="ARBA00022692"/>
    </source>
</evidence>
<evidence type="ECO:0000256" key="7">
    <source>
        <dbReference type="SAM" id="Phobius"/>
    </source>
</evidence>
<name>A0A1D3L3Z8_9EURY</name>
<dbReference type="GeneID" id="30412661"/>
<dbReference type="STRING" id="118062.MCBB_1823"/>